<comment type="caution">
    <text evidence="1">The sequence shown here is derived from an EMBL/GenBank/DDBJ whole genome shotgun (WGS) entry which is preliminary data.</text>
</comment>
<evidence type="ECO:0000313" key="2">
    <source>
        <dbReference type="Proteomes" id="UP001473302"/>
    </source>
</evidence>
<sequence length="73" mass="8222">MEPAITILLFFAKEPKREFETNNTRAVEQFKAALSPKDCQICVYPKAFKQIQNDLNNVSKGAVSDNINIIGHL</sequence>
<keyword evidence="2" id="KW-1185">Reference proteome</keyword>
<protein>
    <submittedName>
        <fullName evidence="1">Uncharacterized protein</fullName>
    </submittedName>
</protein>
<accession>A0ABP9Z2U7</accession>
<proteinExistence type="predicted"/>
<gene>
    <name evidence="1" type="ORF">MFLAVUS_006907</name>
</gene>
<name>A0ABP9Z2U7_9FUNG</name>
<dbReference type="Proteomes" id="UP001473302">
    <property type="component" value="Unassembled WGS sequence"/>
</dbReference>
<organism evidence="1 2">
    <name type="scientific">Mucor flavus</name>
    <dbReference type="NCBI Taxonomy" id="439312"/>
    <lineage>
        <taxon>Eukaryota</taxon>
        <taxon>Fungi</taxon>
        <taxon>Fungi incertae sedis</taxon>
        <taxon>Mucoromycota</taxon>
        <taxon>Mucoromycotina</taxon>
        <taxon>Mucoromycetes</taxon>
        <taxon>Mucorales</taxon>
        <taxon>Mucorineae</taxon>
        <taxon>Mucoraceae</taxon>
        <taxon>Mucor</taxon>
    </lineage>
</organism>
<dbReference type="EMBL" id="BAABUK010000017">
    <property type="protein sequence ID" value="GAA5813429.1"/>
    <property type="molecule type" value="Genomic_DNA"/>
</dbReference>
<evidence type="ECO:0000313" key="1">
    <source>
        <dbReference type="EMBL" id="GAA5813429.1"/>
    </source>
</evidence>
<reference evidence="1 2" key="1">
    <citation type="submission" date="2024-04" db="EMBL/GenBank/DDBJ databases">
        <title>genome sequences of Mucor flavus KT1a and Helicostylum pulchrum KT1b strains isolated from the surface of a dry-aged beef.</title>
        <authorList>
            <person name="Toyotome T."/>
            <person name="Hosono M."/>
            <person name="Torimaru M."/>
            <person name="Fukuda K."/>
            <person name="Mikami N."/>
        </authorList>
    </citation>
    <scope>NUCLEOTIDE SEQUENCE [LARGE SCALE GENOMIC DNA]</scope>
    <source>
        <strain evidence="1 2">KT1a</strain>
    </source>
</reference>